<proteinExistence type="predicted"/>
<evidence type="ECO:0000313" key="1">
    <source>
        <dbReference type="Proteomes" id="UP000887565"/>
    </source>
</evidence>
<name>A0A915HSM8_ROMCU</name>
<organism evidence="1 2">
    <name type="scientific">Romanomermis culicivorax</name>
    <name type="common">Nematode worm</name>
    <dbReference type="NCBI Taxonomy" id="13658"/>
    <lineage>
        <taxon>Eukaryota</taxon>
        <taxon>Metazoa</taxon>
        <taxon>Ecdysozoa</taxon>
        <taxon>Nematoda</taxon>
        <taxon>Enoplea</taxon>
        <taxon>Dorylaimia</taxon>
        <taxon>Mermithida</taxon>
        <taxon>Mermithoidea</taxon>
        <taxon>Mermithidae</taxon>
        <taxon>Romanomermis</taxon>
    </lineage>
</organism>
<keyword evidence="1" id="KW-1185">Reference proteome</keyword>
<sequence>MEALGLQGTSLTDIRTLFYDNVDKKFKKRRITFQFVGEDFGYNCTKERVCRDYVEIKAAEDLSIDGYRFCCDEFPAKLTITTQADKLLVLSRIRNPGSRGFKGLVYLAPANAAPGYTRV</sequence>
<reference evidence="2" key="1">
    <citation type="submission" date="2022-11" db="UniProtKB">
        <authorList>
            <consortium name="WormBaseParasite"/>
        </authorList>
    </citation>
    <scope>IDENTIFICATION</scope>
</reference>
<dbReference type="WBParaSite" id="nRc.2.0.1.t04410-RA">
    <property type="protein sequence ID" value="nRc.2.0.1.t04410-RA"/>
    <property type="gene ID" value="nRc.2.0.1.g04410"/>
</dbReference>
<accession>A0A915HSM8</accession>
<protein>
    <submittedName>
        <fullName evidence="2">Uncharacterized protein</fullName>
    </submittedName>
</protein>
<dbReference type="AlphaFoldDB" id="A0A915HSM8"/>
<dbReference type="Proteomes" id="UP000887565">
    <property type="component" value="Unplaced"/>
</dbReference>
<evidence type="ECO:0000313" key="2">
    <source>
        <dbReference type="WBParaSite" id="nRc.2.0.1.t04410-RA"/>
    </source>
</evidence>